<dbReference type="InterPro" id="IPR021986">
    <property type="entry name" value="Spherulin4"/>
</dbReference>
<protein>
    <submittedName>
        <fullName evidence="2">Spherulin 4-like cell surface protein</fullName>
    </submittedName>
</protein>
<comment type="caution">
    <text evidence="2">The sequence shown here is derived from an EMBL/GenBank/DDBJ whole genome shotgun (WGS) entry which is preliminary data.</text>
</comment>
<dbReference type="Pfam" id="PF12138">
    <property type="entry name" value="Spherulin4"/>
    <property type="match status" value="1"/>
</dbReference>
<organism evidence="2 3">
    <name type="scientific">Lasiosphaeria hispida</name>
    <dbReference type="NCBI Taxonomy" id="260671"/>
    <lineage>
        <taxon>Eukaryota</taxon>
        <taxon>Fungi</taxon>
        <taxon>Dikarya</taxon>
        <taxon>Ascomycota</taxon>
        <taxon>Pezizomycotina</taxon>
        <taxon>Sordariomycetes</taxon>
        <taxon>Sordariomycetidae</taxon>
        <taxon>Sordariales</taxon>
        <taxon>Lasiosphaeriaceae</taxon>
        <taxon>Lasiosphaeria</taxon>
    </lineage>
</organism>
<dbReference type="PANTHER" id="PTHR35040">
    <property type="match status" value="1"/>
</dbReference>
<dbReference type="Proteomes" id="UP001275084">
    <property type="component" value="Unassembled WGS sequence"/>
</dbReference>
<gene>
    <name evidence="2" type="ORF">B0T25DRAFT_626503</name>
</gene>
<keyword evidence="1" id="KW-0472">Membrane</keyword>
<sequence>MNLEKLLPKRGFQRRPMWFWSGVTVVAVIIITAIAVPLGIVLPKRGKPPSASIILPLYIYPHDITIVESRKDLKFTVVVNPSSGPGSESLPDSHYREAIGQFGKYPNVELLGYVRTSYAKRSIEDVIRDINVYAGWSSQNMSLSMNGIFLDEAPHQYSHDADSFMRKVGQEINGATGLREPKTIVHNPGVVPDARFHGTGANITVVFEHDYDSWRASGQAAVAALAPNKRDTYSLIVHSVPQTLNSGELQDFLASMSSVAQHLYITTNRADYYESFADDWSQFVSAVPG</sequence>
<evidence type="ECO:0000256" key="1">
    <source>
        <dbReference type="SAM" id="Phobius"/>
    </source>
</evidence>
<keyword evidence="1" id="KW-0812">Transmembrane</keyword>
<dbReference type="AlphaFoldDB" id="A0AAJ0M8V3"/>
<name>A0AAJ0M8V3_9PEZI</name>
<dbReference type="EMBL" id="JAUIQD010000008">
    <property type="protein sequence ID" value="KAK3342188.1"/>
    <property type="molecule type" value="Genomic_DNA"/>
</dbReference>
<reference evidence="2" key="1">
    <citation type="journal article" date="2023" name="Mol. Phylogenet. Evol.">
        <title>Genome-scale phylogeny and comparative genomics of the fungal order Sordariales.</title>
        <authorList>
            <person name="Hensen N."/>
            <person name="Bonometti L."/>
            <person name="Westerberg I."/>
            <person name="Brannstrom I.O."/>
            <person name="Guillou S."/>
            <person name="Cros-Aarteil S."/>
            <person name="Calhoun S."/>
            <person name="Haridas S."/>
            <person name="Kuo A."/>
            <person name="Mondo S."/>
            <person name="Pangilinan J."/>
            <person name="Riley R."/>
            <person name="LaButti K."/>
            <person name="Andreopoulos B."/>
            <person name="Lipzen A."/>
            <person name="Chen C."/>
            <person name="Yan M."/>
            <person name="Daum C."/>
            <person name="Ng V."/>
            <person name="Clum A."/>
            <person name="Steindorff A."/>
            <person name="Ohm R.A."/>
            <person name="Martin F."/>
            <person name="Silar P."/>
            <person name="Natvig D.O."/>
            <person name="Lalanne C."/>
            <person name="Gautier V."/>
            <person name="Ament-Velasquez S.L."/>
            <person name="Kruys A."/>
            <person name="Hutchinson M.I."/>
            <person name="Powell A.J."/>
            <person name="Barry K."/>
            <person name="Miller A.N."/>
            <person name="Grigoriev I.V."/>
            <person name="Debuchy R."/>
            <person name="Gladieux P."/>
            <person name="Hiltunen Thoren M."/>
            <person name="Johannesson H."/>
        </authorList>
    </citation>
    <scope>NUCLEOTIDE SEQUENCE</scope>
    <source>
        <strain evidence="2">CBS 955.72</strain>
    </source>
</reference>
<evidence type="ECO:0000313" key="2">
    <source>
        <dbReference type="EMBL" id="KAK3342188.1"/>
    </source>
</evidence>
<keyword evidence="1" id="KW-1133">Transmembrane helix</keyword>
<proteinExistence type="predicted"/>
<accession>A0AAJ0M8V3</accession>
<dbReference type="PANTHER" id="PTHR35040:SF7">
    <property type="entry name" value="FIBRONECTIN TYPE-III DOMAIN-CONTAINING PROTEIN-RELATED"/>
    <property type="match status" value="1"/>
</dbReference>
<reference evidence="2" key="2">
    <citation type="submission" date="2023-06" db="EMBL/GenBank/DDBJ databases">
        <authorList>
            <consortium name="Lawrence Berkeley National Laboratory"/>
            <person name="Haridas S."/>
            <person name="Hensen N."/>
            <person name="Bonometti L."/>
            <person name="Westerberg I."/>
            <person name="Brannstrom I.O."/>
            <person name="Guillou S."/>
            <person name="Cros-Aarteil S."/>
            <person name="Calhoun S."/>
            <person name="Kuo A."/>
            <person name="Mondo S."/>
            <person name="Pangilinan J."/>
            <person name="Riley R."/>
            <person name="Labutti K."/>
            <person name="Andreopoulos B."/>
            <person name="Lipzen A."/>
            <person name="Chen C."/>
            <person name="Yanf M."/>
            <person name="Daum C."/>
            <person name="Ng V."/>
            <person name="Clum A."/>
            <person name="Steindorff A."/>
            <person name="Ohm R."/>
            <person name="Martin F."/>
            <person name="Silar P."/>
            <person name="Natvig D."/>
            <person name="Lalanne C."/>
            <person name="Gautier V."/>
            <person name="Ament-Velasquez S.L."/>
            <person name="Kruys A."/>
            <person name="Hutchinson M.I."/>
            <person name="Powell A.J."/>
            <person name="Barry K."/>
            <person name="Miller A.N."/>
            <person name="Grigoriev I.V."/>
            <person name="Debuchy R."/>
            <person name="Gladieux P."/>
            <person name="Thoren M.H."/>
            <person name="Johannesson H."/>
        </authorList>
    </citation>
    <scope>NUCLEOTIDE SEQUENCE</scope>
    <source>
        <strain evidence="2">CBS 955.72</strain>
    </source>
</reference>
<keyword evidence="3" id="KW-1185">Reference proteome</keyword>
<evidence type="ECO:0000313" key="3">
    <source>
        <dbReference type="Proteomes" id="UP001275084"/>
    </source>
</evidence>
<feature type="transmembrane region" description="Helical" evidence="1">
    <location>
        <begin position="20"/>
        <end position="42"/>
    </location>
</feature>